<protein>
    <submittedName>
        <fullName evidence="1">Uncharacterized protein</fullName>
    </submittedName>
</protein>
<dbReference type="InParanoid" id="G0N9K3"/>
<accession>G0N9K3</accession>
<keyword evidence="2" id="KW-1185">Reference proteome</keyword>
<organism evidence="2">
    <name type="scientific">Caenorhabditis brenneri</name>
    <name type="common">Nematode worm</name>
    <dbReference type="NCBI Taxonomy" id="135651"/>
    <lineage>
        <taxon>Eukaryota</taxon>
        <taxon>Metazoa</taxon>
        <taxon>Ecdysozoa</taxon>
        <taxon>Nematoda</taxon>
        <taxon>Chromadorea</taxon>
        <taxon>Rhabditida</taxon>
        <taxon>Rhabditina</taxon>
        <taxon>Rhabditomorpha</taxon>
        <taxon>Rhabditoidea</taxon>
        <taxon>Rhabditidae</taxon>
        <taxon>Peloderinae</taxon>
        <taxon>Caenorhabditis</taxon>
    </lineage>
</organism>
<evidence type="ECO:0000313" key="1">
    <source>
        <dbReference type="EMBL" id="EGT55801.1"/>
    </source>
</evidence>
<dbReference type="Proteomes" id="UP000008068">
    <property type="component" value="Unassembled WGS sequence"/>
</dbReference>
<proteinExistence type="predicted"/>
<sequence length="60" mass="7114">MSASVSPDLSREFDDYVTKRNHLIDLFHLHQKAVSWFNKVYCPFSFTLKSKSFSKSWISR</sequence>
<gene>
    <name evidence="1" type="ORF">CAEBREN_17332</name>
</gene>
<evidence type="ECO:0000313" key="2">
    <source>
        <dbReference type="Proteomes" id="UP000008068"/>
    </source>
</evidence>
<dbReference type="EMBL" id="GL379852">
    <property type="protein sequence ID" value="EGT55801.1"/>
    <property type="molecule type" value="Genomic_DNA"/>
</dbReference>
<dbReference type="AlphaFoldDB" id="G0N9K3"/>
<dbReference type="HOGENOM" id="CLU_2943892_0_0_1"/>
<reference evidence="2" key="1">
    <citation type="submission" date="2011-07" db="EMBL/GenBank/DDBJ databases">
        <authorList>
            <consortium name="Caenorhabditis brenneri Sequencing and Analysis Consortium"/>
            <person name="Wilson R.K."/>
        </authorList>
    </citation>
    <scope>NUCLEOTIDE SEQUENCE [LARGE SCALE GENOMIC DNA]</scope>
    <source>
        <strain evidence="2">PB2801</strain>
    </source>
</reference>
<name>G0N9K3_CAEBE</name>